<dbReference type="eggNOG" id="KOG4404">
    <property type="taxonomic scope" value="Eukaryota"/>
</dbReference>
<dbReference type="OrthoDB" id="297496at2759"/>
<dbReference type="Gene3D" id="1.10.287.70">
    <property type="match status" value="1"/>
</dbReference>
<protein>
    <recommendedName>
        <fullName evidence="14">Potassium channel domain-containing protein</fullName>
    </recommendedName>
</protein>
<feature type="transmembrane region" description="Helical" evidence="13">
    <location>
        <begin position="220"/>
        <end position="247"/>
    </location>
</feature>
<dbReference type="OMA" id="LSEANYC"/>
<evidence type="ECO:0000256" key="9">
    <source>
        <dbReference type="ARBA" id="ARBA00023065"/>
    </source>
</evidence>
<evidence type="ECO:0000256" key="11">
    <source>
        <dbReference type="ARBA" id="ARBA00023303"/>
    </source>
</evidence>
<evidence type="ECO:0000256" key="7">
    <source>
        <dbReference type="ARBA" id="ARBA00022958"/>
    </source>
</evidence>
<feature type="transmembrane region" description="Helical" evidence="13">
    <location>
        <begin position="190"/>
        <end position="208"/>
    </location>
</feature>
<feature type="transmembrane region" description="Helical" evidence="13">
    <location>
        <begin position="78"/>
        <end position="96"/>
    </location>
</feature>
<evidence type="ECO:0000259" key="14">
    <source>
        <dbReference type="Pfam" id="PF07885"/>
    </source>
</evidence>
<dbReference type="HOGENOM" id="CLU_022504_4_2_1"/>
<comment type="similarity">
    <text evidence="2 12">Belongs to the two pore domain potassium channel (TC 1.A.1.8) family.</text>
</comment>
<dbReference type="InParanoid" id="E9GAM9"/>
<dbReference type="AlphaFoldDB" id="E9GAM9"/>
<dbReference type="InterPro" id="IPR003092">
    <property type="entry name" value="2pore_dom_K_chnl_TASK"/>
</dbReference>
<evidence type="ECO:0000256" key="4">
    <source>
        <dbReference type="ARBA" id="ARBA00022538"/>
    </source>
</evidence>
<dbReference type="Pfam" id="PF07885">
    <property type="entry name" value="Ion_trans_2"/>
    <property type="match status" value="2"/>
</dbReference>
<dbReference type="EMBL" id="GL732537">
    <property type="protein sequence ID" value="EFX83280.1"/>
    <property type="molecule type" value="Genomic_DNA"/>
</dbReference>
<keyword evidence="4" id="KW-0633">Potassium transport</keyword>
<dbReference type="Proteomes" id="UP000000305">
    <property type="component" value="Unassembled WGS sequence"/>
</dbReference>
<dbReference type="InterPro" id="IPR003280">
    <property type="entry name" value="2pore_dom_K_chnl"/>
</dbReference>
<reference evidence="15 16" key="1">
    <citation type="journal article" date="2011" name="Science">
        <title>The ecoresponsive genome of Daphnia pulex.</title>
        <authorList>
            <person name="Colbourne J.K."/>
            <person name="Pfrender M.E."/>
            <person name="Gilbert D."/>
            <person name="Thomas W.K."/>
            <person name="Tucker A."/>
            <person name="Oakley T.H."/>
            <person name="Tokishita S."/>
            <person name="Aerts A."/>
            <person name="Arnold G.J."/>
            <person name="Basu M.K."/>
            <person name="Bauer D.J."/>
            <person name="Caceres C.E."/>
            <person name="Carmel L."/>
            <person name="Casola C."/>
            <person name="Choi J.H."/>
            <person name="Detter J.C."/>
            <person name="Dong Q."/>
            <person name="Dusheyko S."/>
            <person name="Eads B.D."/>
            <person name="Frohlich T."/>
            <person name="Geiler-Samerotte K.A."/>
            <person name="Gerlach D."/>
            <person name="Hatcher P."/>
            <person name="Jogdeo S."/>
            <person name="Krijgsveld J."/>
            <person name="Kriventseva E.V."/>
            <person name="Kultz D."/>
            <person name="Laforsch C."/>
            <person name="Lindquist E."/>
            <person name="Lopez J."/>
            <person name="Manak J.R."/>
            <person name="Muller J."/>
            <person name="Pangilinan J."/>
            <person name="Patwardhan R.P."/>
            <person name="Pitluck S."/>
            <person name="Pritham E.J."/>
            <person name="Rechtsteiner A."/>
            <person name="Rho M."/>
            <person name="Rogozin I.B."/>
            <person name="Sakarya O."/>
            <person name="Salamov A."/>
            <person name="Schaack S."/>
            <person name="Shapiro H."/>
            <person name="Shiga Y."/>
            <person name="Skalitzky C."/>
            <person name="Smith Z."/>
            <person name="Souvorov A."/>
            <person name="Sung W."/>
            <person name="Tang Z."/>
            <person name="Tsuchiya D."/>
            <person name="Tu H."/>
            <person name="Vos H."/>
            <person name="Wang M."/>
            <person name="Wolf Y.I."/>
            <person name="Yamagata H."/>
            <person name="Yamada T."/>
            <person name="Ye Y."/>
            <person name="Shaw J.R."/>
            <person name="Andrews J."/>
            <person name="Crease T.J."/>
            <person name="Tang H."/>
            <person name="Lucas S.M."/>
            <person name="Robertson H.M."/>
            <person name="Bork P."/>
            <person name="Koonin E.V."/>
            <person name="Zdobnov E.M."/>
            <person name="Grigoriev I.V."/>
            <person name="Lynch M."/>
            <person name="Boore J.L."/>
        </authorList>
    </citation>
    <scope>NUCLEOTIDE SEQUENCE [LARGE SCALE GENOMIC DNA]</scope>
</reference>
<dbReference type="STRING" id="6669.E9GAM9"/>
<dbReference type="SUPFAM" id="SSF81324">
    <property type="entry name" value="Voltage-gated potassium channels"/>
    <property type="match status" value="2"/>
</dbReference>
<dbReference type="GO" id="GO:0071805">
    <property type="term" value="P:potassium ion transmembrane transport"/>
    <property type="evidence" value="ECO:0000318"/>
    <property type="project" value="GO_Central"/>
</dbReference>
<evidence type="ECO:0000256" key="10">
    <source>
        <dbReference type="ARBA" id="ARBA00023136"/>
    </source>
</evidence>
<dbReference type="PhylomeDB" id="E9GAM9"/>
<evidence type="ECO:0000256" key="3">
    <source>
        <dbReference type="ARBA" id="ARBA00022448"/>
    </source>
</evidence>
<comment type="subcellular location">
    <subcellularLocation>
        <location evidence="1">Membrane</location>
        <topology evidence="1">Multi-pass membrane protein</topology>
    </subcellularLocation>
</comment>
<keyword evidence="5 12" id="KW-0812">Transmembrane</keyword>
<dbReference type="FunFam" id="1.10.287.70:FF:000090">
    <property type="entry name" value="two pore potassium channel protein sup-9"/>
    <property type="match status" value="1"/>
</dbReference>
<evidence type="ECO:0000256" key="2">
    <source>
        <dbReference type="ARBA" id="ARBA00006666"/>
    </source>
</evidence>
<dbReference type="GO" id="GO:0005886">
    <property type="term" value="C:plasma membrane"/>
    <property type="evidence" value="ECO:0000318"/>
    <property type="project" value="GO_Central"/>
</dbReference>
<feature type="domain" description="Potassium channel" evidence="14">
    <location>
        <begin position="75"/>
        <end position="132"/>
    </location>
</feature>
<keyword evidence="16" id="KW-1185">Reference proteome</keyword>
<dbReference type="PRINTS" id="PR01333">
    <property type="entry name" value="2POREKCHANEL"/>
</dbReference>
<evidence type="ECO:0000256" key="13">
    <source>
        <dbReference type="SAM" id="Phobius"/>
    </source>
</evidence>
<evidence type="ECO:0000256" key="12">
    <source>
        <dbReference type="RuleBase" id="RU003857"/>
    </source>
</evidence>
<gene>
    <name evidence="15" type="ORF">DAPPUDRAFT_48023</name>
</gene>
<dbReference type="PANTHER" id="PTHR11003:SF326">
    <property type="entry name" value="ACID-SENSITIVE TWO PORE DOMAIN K+ CHANNEL DTASK-6"/>
    <property type="match status" value="1"/>
</dbReference>
<accession>E9GAM9</accession>
<dbReference type="KEGG" id="dpx:DAPPUDRAFT_48023"/>
<dbReference type="InterPro" id="IPR013099">
    <property type="entry name" value="K_chnl_dom"/>
</dbReference>
<feature type="transmembrane region" description="Helical" evidence="13">
    <location>
        <begin position="9"/>
        <end position="26"/>
    </location>
</feature>
<name>E9GAM9_DAPPU</name>
<keyword evidence="6" id="KW-0631">Potassium channel</keyword>
<feature type="domain" description="Potassium channel" evidence="14">
    <location>
        <begin position="168"/>
        <end position="243"/>
    </location>
</feature>
<evidence type="ECO:0000256" key="1">
    <source>
        <dbReference type="ARBA" id="ARBA00004141"/>
    </source>
</evidence>
<evidence type="ECO:0000256" key="6">
    <source>
        <dbReference type="ARBA" id="ARBA00022826"/>
    </source>
</evidence>
<evidence type="ECO:0000256" key="8">
    <source>
        <dbReference type="ARBA" id="ARBA00022989"/>
    </source>
</evidence>
<dbReference type="FunCoup" id="E9GAM9">
    <property type="interactions" value="83"/>
</dbReference>
<dbReference type="GO" id="GO:0015271">
    <property type="term" value="F:outward rectifier potassium channel activity"/>
    <property type="evidence" value="ECO:0000318"/>
    <property type="project" value="GO_Central"/>
</dbReference>
<dbReference type="PANTHER" id="PTHR11003">
    <property type="entry name" value="POTASSIUM CHANNEL, SUBFAMILY K"/>
    <property type="match status" value="1"/>
</dbReference>
<dbReference type="PIRSF" id="PIRSF038061">
    <property type="entry name" value="K_channel_subfamily_K_type"/>
    <property type="match status" value="1"/>
</dbReference>
<evidence type="ECO:0000256" key="5">
    <source>
        <dbReference type="ARBA" id="ARBA00022692"/>
    </source>
</evidence>
<keyword evidence="7" id="KW-0630">Potassium</keyword>
<sequence length="266" mass="29605">MKKQNVRTLSLIVCTFTYLLIGAAIFDALESDNEAKNAQVLREMENMIKERYGIVDRDYRLMEVMVLKGAPHYAGKQWKFAGAFYYATTVLTTIGYGHSTPHTIGGKLFTMAYALVGIPLGLVMFQSIGERLNNFSSFVIRNVKRVLKYDSIEASETNLILVVTAITTITISGGAAAFSKYEGWTYFDSIYYCFVTLTTIGFGDMVALQQDNALTDKPEYVAFVLIFILFGLAIVAACLNLLVLRLVTLNTEDERRDEAAAVKVSI</sequence>
<keyword evidence="10 13" id="KW-0472">Membrane</keyword>
<dbReference type="GO" id="GO:0022841">
    <property type="term" value="F:potassium ion leak channel activity"/>
    <property type="evidence" value="ECO:0000318"/>
    <property type="project" value="GO_Central"/>
</dbReference>
<evidence type="ECO:0000313" key="15">
    <source>
        <dbReference type="EMBL" id="EFX83280.1"/>
    </source>
</evidence>
<proteinExistence type="inferred from homology"/>
<keyword evidence="3 12" id="KW-0813">Transport</keyword>
<feature type="transmembrane region" description="Helical" evidence="13">
    <location>
        <begin position="108"/>
        <end position="128"/>
    </location>
</feature>
<dbReference type="PRINTS" id="PR01095">
    <property type="entry name" value="TASKCHANNEL"/>
</dbReference>
<evidence type="ECO:0000313" key="16">
    <source>
        <dbReference type="Proteomes" id="UP000000305"/>
    </source>
</evidence>
<organism evidence="15 16">
    <name type="scientific">Daphnia pulex</name>
    <name type="common">Water flea</name>
    <dbReference type="NCBI Taxonomy" id="6669"/>
    <lineage>
        <taxon>Eukaryota</taxon>
        <taxon>Metazoa</taxon>
        <taxon>Ecdysozoa</taxon>
        <taxon>Arthropoda</taxon>
        <taxon>Crustacea</taxon>
        <taxon>Branchiopoda</taxon>
        <taxon>Diplostraca</taxon>
        <taxon>Cladocera</taxon>
        <taxon>Anomopoda</taxon>
        <taxon>Daphniidae</taxon>
        <taxon>Daphnia</taxon>
    </lineage>
</organism>
<keyword evidence="8 13" id="KW-1133">Transmembrane helix</keyword>
<keyword evidence="11 12" id="KW-0407">Ion channel</keyword>
<feature type="transmembrane region" description="Helical" evidence="13">
    <location>
        <begin position="159"/>
        <end position="178"/>
    </location>
</feature>
<keyword evidence="9 12" id="KW-0406">Ion transport</keyword>